<dbReference type="InterPro" id="IPR008906">
    <property type="entry name" value="HATC_C_dom"/>
</dbReference>
<dbReference type="RefSeq" id="XP_041226570.1">
    <property type="nucleotide sequence ID" value="XM_041375043.1"/>
</dbReference>
<feature type="region of interest" description="Disordered" evidence="1">
    <location>
        <begin position="192"/>
        <end position="219"/>
    </location>
</feature>
<sequence length="219" mass="25020">MANSAEYSLIANAIQKGLNNMGKYYEKTNNSDIYFVCLVLDPNYKLVYVESHWSAVEEEWEVGEYEWYEITQVFNKYYEAPPMLPTMDAAMPMKVLQGVRYGQSWMRDAVTAHQAADNHMHDPLQELSSYLTLPLEETDNIVVWRGLHSLQYPTLSHIVCDYLPIQGSAVPSECAFSSRGITSTLRRNALDHGSFLGSHPGPPELDRTGPRQHYLRQKN</sequence>
<dbReference type="EMBL" id="JABBWK010000024">
    <property type="protein sequence ID" value="KAG1900994.1"/>
    <property type="molecule type" value="Genomic_DNA"/>
</dbReference>
<evidence type="ECO:0000259" key="2">
    <source>
        <dbReference type="Pfam" id="PF05699"/>
    </source>
</evidence>
<dbReference type="Proteomes" id="UP001195769">
    <property type="component" value="Unassembled WGS sequence"/>
</dbReference>
<dbReference type="GeneID" id="64669341"/>
<dbReference type="PANTHER" id="PTHR23272:SF104">
    <property type="entry name" value="HAT FAMILY DIMERISATION DOMAIN CONTAINING PROTEIN, EXPRESSED"/>
    <property type="match status" value="1"/>
</dbReference>
<keyword evidence="4" id="KW-1185">Reference proteome</keyword>
<gene>
    <name evidence="3" type="ORF">F5891DRAFT_951419</name>
</gene>
<dbReference type="Pfam" id="PF05699">
    <property type="entry name" value="Dimer_Tnp_hAT"/>
    <property type="match status" value="1"/>
</dbReference>
<dbReference type="InterPro" id="IPR012337">
    <property type="entry name" value="RNaseH-like_sf"/>
</dbReference>
<name>A0AAD4E9N5_9AGAM</name>
<dbReference type="PANTHER" id="PTHR23272">
    <property type="entry name" value="BED FINGER-RELATED"/>
    <property type="match status" value="1"/>
</dbReference>
<protein>
    <submittedName>
        <fullName evidence="3">Ribonuclease H-like domain-containing protein</fullName>
    </submittedName>
</protein>
<dbReference type="SUPFAM" id="SSF53098">
    <property type="entry name" value="Ribonuclease H-like"/>
    <property type="match status" value="1"/>
</dbReference>
<proteinExistence type="predicted"/>
<comment type="caution">
    <text evidence="3">The sequence shown here is derived from an EMBL/GenBank/DDBJ whole genome shotgun (WGS) entry which is preliminary data.</text>
</comment>
<reference evidence="3" key="1">
    <citation type="journal article" date="2020" name="New Phytol.">
        <title>Comparative genomics reveals dynamic genome evolution in host specialist ectomycorrhizal fungi.</title>
        <authorList>
            <person name="Lofgren L.A."/>
            <person name="Nguyen N.H."/>
            <person name="Vilgalys R."/>
            <person name="Ruytinx J."/>
            <person name="Liao H.L."/>
            <person name="Branco S."/>
            <person name="Kuo A."/>
            <person name="LaButti K."/>
            <person name="Lipzen A."/>
            <person name="Andreopoulos W."/>
            <person name="Pangilinan J."/>
            <person name="Riley R."/>
            <person name="Hundley H."/>
            <person name="Na H."/>
            <person name="Barry K."/>
            <person name="Grigoriev I.V."/>
            <person name="Stajich J.E."/>
            <person name="Kennedy P.G."/>
        </authorList>
    </citation>
    <scope>NUCLEOTIDE SEQUENCE</scope>
    <source>
        <strain evidence="3">FC203</strain>
    </source>
</reference>
<accession>A0AAD4E9N5</accession>
<evidence type="ECO:0000256" key="1">
    <source>
        <dbReference type="SAM" id="MobiDB-lite"/>
    </source>
</evidence>
<dbReference type="GO" id="GO:0046983">
    <property type="term" value="F:protein dimerization activity"/>
    <property type="evidence" value="ECO:0007669"/>
    <property type="project" value="InterPro"/>
</dbReference>
<organism evidence="3 4">
    <name type="scientific">Suillus fuscotomentosus</name>
    <dbReference type="NCBI Taxonomy" id="1912939"/>
    <lineage>
        <taxon>Eukaryota</taxon>
        <taxon>Fungi</taxon>
        <taxon>Dikarya</taxon>
        <taxon>Basidiomycota</taxon>
        <taxon>Agaricomycotina</taxon>
        <taxon>Agaricomycetes</taxon>
        <taxon>Agaricomycetidae</taxon>
        <taxon>Boletales</taxon>
        <taxon>Suillineae</taxon>
        <taxon>Suillaceae</taxon>
        <taxon>Suillus</taxon>
    </lineage>
</organism>
<evidence type="ECO:0000313" key="3">
    <source>
        <dbReference type="EMBL" id="KAG1900994.1"/>
    </source>
</evidence>
<feature type="domain" description="HAT C-terminal dimerisation" evidence="2">
    <location>
        <begin position="126"/>
        <end position="193"/>
    </location>
</feature>
<evidence type="ECO:0000313" key="4">
    <source>
        <dbReference type="Proteomes" id="UP001195769"/>
    </source>
</evidence>
<dbReference type="AlphaFoldDB" id="A0AAD4E9N5"/>